<name>A0A2S9JUL2_9SPHI</name>
<evidence type="ECO:0000313" key="3">
    <source>
        <dbReference type="EMBL" id="PRD56948.1"/>
    </source>
</evidence>
<keyword evidence="2" id="KW-0378">Hydrolase</keyword>
<dbReference type="GO" id="GO:0047617">
    <property type="term" value="F:fatty acyl-CoA hydrolase activity"/>
    <property type="evidence" value="ECO:0007669"/>
    <property type="project" value="TreeGrafter"/>
</dbReference>
<proteinExistence type="inferred from homology"/>
<sequence>MKQNIYFEGQVLWSQLDPNMHLRHSAYADFCAQARSNMMTQVGLSLEEFAKYHIGPILFREELIYYREIGLDERIAVKVEMTKLNLKNFRFSFRHEIYKENGIKAATVYVDGAWLDLQKRKLTTIPNEWHSILDTIPKANDYSAITE</sequence>
<gene>
    <name evidence="3" type="ORF">C5749_06985</name>
</gene>
<dbReference type="CDD" id="cd00586">
    <property type="entry name" value="4HBT"/>
    <property type="match status" value="1"/>
</dbReference>
<protein>
    <submittedName>
        <fullName evidence="3">Thioesterase</fullName>
    </submittedName>
</protein>
<reference evidence="3 4" key="1">
    <citation type="submission" date="2018-02" db="EMBL/GenBank/DDBJ databases">
        <title>The draft genome of Sphingobacterium gobiense H7.</title>
        <authorList>
            <person name="Li L."/>
            <person name="Liu L."/>
            <person name="Zhang X."/>
            <person name="Wang T."/>
            <person name="Liang L."/>
        </authorList>
    </citation>
    <scope>NUCLEOTIDE SEQUENCE [LARGE SCALE GENOMIC DNA]</scope>
    <source>
        <strain evidence="3 4">ACCC 05757</strain>
    </source>
</reference>
<dbReference type="Gene3D" id="3.10.129.10">
    <property type="entry name" value="Hotdog Thioesterase"/>
    <property type="match status" value="1"/>
</dbReference>
<organism evidence="3 4">
    <name type="scientific">Sphingobacterium gobiense</name>
    <dbReference type="NCBI Taxonomy" id="1382456"/>
    <lineage>
        <taxon>Bacteria</taxon>
        <taxon>Pseudomonadati</taxon>
        <taxon>Bacteroidota</taxon>
        <taxon>Sphingobacteriia</taxon>
        <taxon>Sphingobacteriales</taxon>
        <taxon>Sphingobacteriaceae</taxon>
        <taxon>Sphingobacterium</taxon>
    </lineage>
</organism>
<evidence type="ECO:0000313" key="4">
    <source>
        <dbReference type="Proteomes" id="UP000238642"/>
    </source>
</evidence>
<dbReference type="AlphaFoldDB" id="A0A2S9JUL2"/>
<dbReference type="OrthoDB" id="760345at2"/>
<dbReference type="InterPro" id="IPR050563">
    <property type="entry name" value="4-hydroxybenzoyl-CoA_TE"/>
</dbReference>
<dbReference type="RefSeq" id="WP_105724261.1">
    <property type="nucleotide sequence ID" value="NZ_PVBS01000001.1"/>
</dbReference>
<dbReference type="InterPro" id="IPR029069">
    <property type="entry name" value="HotDog_dom_sf"/>
</dbReference>
<comment type="similarity">
    <text evidence="1">Belongs to the 4-hydroxybenzoyl-CoA thioesterase family.</text>
</comment>
<accession>A0A2S9JUL2</accession>
<dbReference type="Proteomes" id="UP000238642">
    <property type="component" value="Unassembled WGS sequence"/>
</dbReference>
<dbReference type="SUPFAM" id="SSF54637">
    <property type="entry name" value="Thioesterase/thiol ester dehydrase-isomerase"/>
    <property type="match status" value="1"/>
</dbReference>
<evidence type="ECO:0000256" key="2">
    <source>
        <dbReference type="ARBA" id="ARBA00022801"/>
    </source>
</evidence>
<dbReference type="PANTHER" id="PTHR31793:SF27">
    <property type="entry name" value="NOVEL THIOESTERASE SUPERFAMILY DOMAIN AND SAPOSIN A-TYPE DOMAIN CONTAINING PROTEIN (0610012H03RIK)"/>
    <property type="match status" value="1"/>
</dbReference>
<evidence type="ECO:0000256" key="1">
    <source>
        <dbReference type="ARBA" id="ARBA00005953"/>
    </source>
</evidence>
<dbReference type="EMBL" id="PVBS01000001">
    <property type="protein sequence ID" value="PRD56948.1"/>
    <property type="molecule type" value="Genomic_DNA"/>
</dbReference>
<dbReference type="PANTHER" id="PTHR31793">
    <property type="entry name" value="4-HYDROXYBENZOYL-COA THIOESTERASE FAMILY MEMBER"/>
    <property type="match status" value="1"/>
</dbReference>
<keyword evidence="4" id="KW-1185">Reference proteome</keyword>
<comment type="caution">
    <text evidence="3">The sequence shown here is derived from an EMBL/GenBank/DDBJ whole genome shotgun (WGS) entry which is preliminary data.</text>
</comment>
<dbReference type="Pfam" id="PF13279">
    <property type="entry name" value="4HBT_2"/>
    <property type="match status" value="1"/>
</dbReference>